<dbReference type="InterPro" id="IPR011009">
    <property type="entry name" value="Kinase-like_dom_sf"/>
</dbReference>
<accession>S7Q9E5</accession>
<dbReference type="RefSeq" id="XP_007864916.1">
    <property type="nucleotide sequence ID" value="XM_007866725.1"/>
</dbReference>
<dbReference type="GeneID" id="19308447"/>
<dbReference type="OrthoDB" id="8300194at2759"/>
<evidence type="ECO:0000259" key="1">
    <source>
        <dbReference type="Pfam" id="PF01636"/>
    </source>
</evidence>
<dbReference type="eggNOG" id="ENOG502SA0A">
    <property type="taxonomic scope" value="Eukaryota"/>
</dbReference>
<dbReference type="Pfam" id="PF01636">
    <property type="entry name" value="APH"/>
    <property type="match status" value="1"/>
</dbReference>
<evidence type="ECO:0000313" key="2">
    <source>
        <dbReference type="EMBL" id="EPQ56142.1"/>
    </source>
</evidence>
<feature type="domain" description="Aminoglycoside phosphotransferase" evidence="1">
    <location>
        <begin position="9"/>
        <end position="193"/>
    </location>
</feature>
<dbReference type="InterPro" id="IPR051678">
    <property type="entry name" value="AGP_Transferase"/>
</dbReference>
<sequence length="229" mass="26900">MMLVSSQTTIPVPRLRKYVLHESELWIFMEYIEGRTLEEAWDTLGITMKLWVAWTLRGYIRQLRLIPIPTPRVPGPTDGSGKPLRCKGHFFPEIGAGPFASYADLSAWYTRRADRAVRLDYEWSKYRGKTPSLSHSSLHFDDSEPLVLTHGDISLRNIILGKDGRLWLIDWGWAGVYPQWLEYGSMMMYTERSGLKPRLWFWLVPFMAGWYRSQYRFLRALDHALTFYD</sequence>
<dbReference type="STRING" id="670483.S7Q9E5"/>
<reference evidence="2 3" key="1">
    <citation type="journal article" date="2012" name="Science">
        <title>The Paleozoic origin of enzymatic lignin decomposition reconstructed from 31 fungal genomes.</title>
        <authorList>
            <person name="Floudas D."/>
            <person name="Binder M."/>
            <person name="Riley R."/>
            <person name="Barry K."/>
            <person name="Blanchette R.A."/>
            <person name="Henrissat B."/>
            <person name="Martinez A.T."/>
            <person name="Otillar R."/>
            <person name="Spatafora J.W."/>
            <person name="Yadav J.S."/>
            <person name="Aerts A."/>
            <person name="Benoit I."/>
            <person name="Boyd A."/>
            <person name="Carlson A."/>
            <person name="Copeland A."/>
            <person name="Coutinho P.M."/>
            <person name="de Vries R.P."/>
            <person name="Ferreira P."/>
            <person name="Findley K."/>
            <person name="Foster B."/>
            <person name="Gaskell J."/>
            <person name="Glotzer D."/>
            <person name="Gorecki P."/>
            <person name="Heitman J."/>
            <person name="Hesse C."/>
            <person name="Hori C."/>
            <person name="Igarashi K."/>
            <person name="Jurgens J.A."/>
            <person name="Kallen N."/>
            <person name="Kersten P."/>
            <person name="Kohler A."/>
            <person name="Kuees U."/>
            <person name="Kumar T.K.A."/>
            <person name="Kuo A."/>
            <person name="LaButti K."/>
            <person name="Larrondo L.F."/>
            <person name="Lindquist E."/>
            <person name="Ling A."/>
            <person name="Lombard V."/>
            <person name="Lucas S."/>
            <person name="Lundell T."/>
            <person name="Martin R."/>
            <person name="McLaughlin D.J."/>
            <person name="Morgenstern I."/>
            <person name="Morin E."/>
            <person name="Murat C."/>
            <person name="Nagy L.G."/>
            <person name="Nolan M."/>
            <person name="Ohm R.A."/>
            <person name="Patyshakuliyeva A."/>
            <person name="Rokas A."/>
            <person name="Ruiz-Duenas F.J."/>
            <person name="Sabat G."/>
            <person name="Salamov A."/>
            <person name="Samejima M."/>
            <person name="Schmutz J."/>
            <person name="Slot J.C."/>
            <person name="St John F."/>
            <person name="Stenlid J."/>
            <person name="Sun H."/>
            <person name="Sun S."/>
            <person name="Syed K."/>
            <person name="Tsang A."/>
            <person name="Wiebenga A."/>
            <person name="Young D."/>
            <person name="Pisabarro A."/>
            <person name="Eastwood D.C."/>
            <person name="Martin F."/>
            <person name="Cullen D."/>
            <person name="Grigoriev I.V."/>
            <person name="Hibbett D.S."/>
        </authorList>
    </citation>
    <scope>NUCLEOTIDE SEQUENCE [LARGE SCALE GENOMIC DNA]</scope>
    <source>
        <strain evidence="2 3">ATCC 11539</strain>
    </source>
</reference>
<protein>
    <submittedName>
        <fullName evidence="2">Kinase-like protein</fullName>
    </submittedName>
</protein>
<dbReference type="PANTHER" id="PTHR21310">
    <property type="entry name" value="AMINOGLYCOSIDE PHOSPHOTRANSFERASE-RELATED-RELATED"/>
    <property type="match status" value="1"/>
</dbReference>
<dbReference type="InterPro" id="IPR002575">
    <property type="entry name" value="Aminoglycoside_PTrfase"/>
</dbReference>
<evidence type="ECO:0000313" key="3">
    <source>
        <dbReference type="Proteomes" id="UP000030669"/>
    </source>
</evidence>
<dbReference type="PANTHER" id="PTHR21310:SF39">
    <property type="entry name" value="AMINOGLYCOSIDE PHOSPHOTRANSFERASE DOMAIN-CONTAINING PROTEIN"/>
    <property type="match status" value="1"/>
</dbReference>
<proteinExistence type="predicted"/>
<dbReference type="AlphaFoldDB" id="S7Q9E5"/>
<dbReference type="Proteomes" id="UP000030669">
    <property type="component" value="Unassembled WGS sequence"/>
</dbReference>
<dbReference type="EMBL" id="KB469300">
    <property type="protein sequence ID" value="EPQ56142.1"/>
    <property type="molecule type" value="Genomic_DNA"/>
</dbReference>
<dbReference type="GO" id="GO:0016301">
    <property type="term" value="F:kinase activity"/>
    <property type="evidence" value="ECO:0007669"/>
    <property type="project" value="UniProtKB-KW"/>
</dbReference>
<dbReference type="Gene3D" id="1.10.510.10">
    <property type="entry name" value="Transferase(Phosphotransferase) domain 1"/>
    <property type="match status" value="1"/>
</dbReference>
<name>S7Q9E5_GLOTA</name>
<organism evidence="2 3">
    <name type="scientific">Gloeophyllum trabeum (strain ATCC 11539 / FP-39264 / Madison 617)</name>
    <name type="common">Brown rot fungus</name>
    <dbReference type="NCBI Taxonomy" id="670483"/>
    <lineage>
        <taxon>Eukaryota</taxon>
        <taxon>Fungi</taxon>
        <taxon>Dikarya</taxon>
        <taxon>Basidiomycota</taxon>
        <taxon>Agaricomycotina</taxon>
        <taxon>Agaricomycetes</taxon>
        <taxon>Gloeophyllales</taxon>
        <taxon>Gloeophyllaceae</taxon>
        <taxon>Gloeophyllum</taxon>
    </lineage>
</organism>
<dbReference type="KEGG" id="gtr:GLOTRDRAFT_74655"/>
<keyword evidence="2" id="KW-0808">Transferase</keyword>
<keyword evidence="2" id="KW-0418">Kinase</keyword>
<keyword evidence="3" id="KW-1185">Reference proteome</keyword>
<gene>
    <name evidence="2" type="ORF">GLOTRDRAFT_74655</name>
</gene>
<dbReference type="SUPFAM" id="SSF56112">
    <property type="entry name" value="Protein kinase-like (PK-like)"/>
    <property type="match status" value="1"/>
</dbReference>
<dbReference type="OMA" id="YSALMIW"/>
<dbReference type="HOGENOM" id="CLU_021768_2_1_1"/>